<dbReference type="AlphaFoldDB" id="A0A7C5HHR6"/>
<organism evidence="1">
    <name type="scientific">Chlorobaculum parvum</name>
    <dbReference type="NCBI Taxonomy" id="274539"/>
    <lineage>
        <taxon>Bacteria</taxon>
        <taxon>Pseudomonadati</taxon>
        <taxon>Chlorobiota</taxon>
        <taxon>Chlorobiia</taxon>
        <taxon>Chlorobiales</taxon>
        <taxon>Chlorobiaceae</taxon>
        <taxon>Chlorobaculum</taxon>
    </lineage>
</organism>
<name>A0A7C5HHR6_9CHLB</name>
<evidence type="ECO:0000313" key="1">
    <source>
        <dbReference type="EMBL" id="HHE08255.1"/>
    </source>
</evidence>
<feature type="non-terminal residue" evidence="1">
    <location>
        <position position="1"/>
    </location>
</feature>
<comment type="caution">
    <text evidence="1">The sequence shown here is derived from an EMBL/GenBank/DDBJ whole genome shotgun (WGS) entry which is preliminary data.</text>
</comment>
<reference evidence="1" key="1">
    <citation type="journal article" date="2020" name="mSystems">
        <title>Genome- and Community-Level Interaction Insights into Carbon Utilization and Element Cycling Functions of Hydrothermarchaeota in Hydrothermal Sediment.</title>
        <authorList>
            <person name="Zhou Z."/>
            <person name="Liu Y."/>
            <person name="Xu W."/>
            <person name="Pan J."/>
            <person name="Luo Z.H."/>
            <person name="Li M."/>
        </authorList>
    </citation>
    <scope>NUCLEOTIDE SEQUENCE [LARGE SCALE GENOMIC DNA]</scope>
    <source>
        <strain evidence="1">HyVt-628</strain>
    </source>
</reference>
<dbReference type="Proteomes" id="UP000886059">
    <property type="component" value="Unassembled WGS sequence"/>
</dbReference>
<dbReference type="EMBL" id="DRSK01000294">
    <property type="protein sequence ID" value="HHE08255.1"/>
    <property type="molecule type" value="Genomic_DNA"/>
</dbReference>
<sequence>RSQIACAFDTGSTTVARVKSTSTGSFTMTMCRTIDGGLDALGGPKGMRLAKKLVSMLREWREEPVALSFSPAEIRTLPAWFPEQIASDSCDNLCRIEAGYFLNDVDAWRWHDMTLESVAEQTEGLSRRMLMFYPAAPACFIERKLRQHHEVTMSGVHIEPLARLSAGTGKPMTVLELETHYVALTRSVDGRIEYFRYWPIKDDSERDFFAITELNANPVEKSPTWVTGSETTKKHLERLSRESPHALEPLELRPWASAERGAGKAKSPTATMRAVSTAIMALNATGM</sequence>
<accession>A0A7C5HHR6</accession>
<protein>
    <submittedName>
        <fullName evidence="1">Uncharacterized protein</fullName>
    </submittedName>
</protein>
<proteinExistence type="predicted"/>
<gene>
    <name evidence="1" type="ORF">ENL01_05255</name>
</gene>